<dbReference type="PROSITE" id="PS51012">
    <property type="entry name" value="ABC_TM2"/>
    <property type="match status" value="1"/>
</dbReference>
<protein>
    <recommendedName>
        <fullName evidence="5">Transport permease protein</fullName>
    </recommendedName>
</protein>
<name>A0A5C6XF05_9DELT</name>
<keyword evidence="4 5" id="KW-0472">Membrane</keyword>
<feature type="transmembrane region" description="Helical" evidence="5">
    <location>
        <begin position="53"/>
        <end position="74"/>
    </location>
</feature>
<feature type="transmembrane region" description="Helical" evidence="5">
    <location>
        <begin position="94"/>
        <end position="118"/>
    </location>
</feature>
<dbReference type="RefSeq" id="WP_146972383.1">
    <property type="nucleotide sequence ID" value="NZ_VOSL01000011.1"/>
</dbReference>
<dbReference type="OrthoDB" id="9788252at2"/>
<evidence type="ECO:0000256" key="2">
    <source>
        <dbReference type="ARBA" id="ARBA00022692"/>
    </source>
</evidence>
<comment type="subcellular location">
    <subcellularLocation>
        <location evidence="5">Cell membrane</location>
        <topology evidence="5">Multi-pass membrane protein</topology>
    </subcellularLocation>
    <subcellularLocation>
        <location evidence="1">Membrane</location>
        <topology evidence="1">Multi-pass membrane protein</topology>
    </subcellularLocation>
</comment>
<sequence length="289" mass="31871">MSVSDERDVKAPEGGREAARQAALEKIARSRDVAQERQLLGAWTLFYKEILRFWTIAGQTVISPVITMMLYFLVFGYSLGDRLQEIRGVPYVDFLVPGLVMLALITNSYINSAFSLFITKVHGTIVDLLVTPLTYVQFLGAYVAAAVVRAMLIGSIIWIVAWLMGASPFYSVPVALIFMALTSMAFAFIGVVVAILGEDFDHINLLPNFLITPLTFLGGVFYSIEMLPAPWDTVSLFNPVLYMVNGVRYGMVGVSDVPVWQGAVMLLVLNAIFGGVALWLLKTGKKLRD</sequence>
<comment type="similarity">
    <text evidence="5">Belongs to the ABC-2 integral membrane protein family.</text>
</comment>
<dbReference type="PRINTS" id="PR00164">
    <property type="entry name" value="ABC2TRNSPORT"/>
</dbReference>
<dbReference type="PIRSF" id="PIRSF006648">
    <property type="entry name" value="DrrB"/>
    <property type="match status" value="1"/>
</dbReference>
<keyword evidence="2 5" id="KW-0812">Transmembrane</keyword>
<dbReference type="AlphaFoldDB" id="A0A5C6XF05"/>
<keyword evidence="5" id="KW-1003">Cell membrane</keyword>
<dbReference type="GO" id="GO:0043190">
    <property type="term" value="C:ATP-binding cassette (ABC) transporter complex"/>
    <property type="evidence" value="ECO:0007669"/>
    <property type="project" value="InterPro"/>
</dbReference>
<feature type="transmembrane region" description="Helical" evidence="5">
    <location>
        <begin position="203"/>
        <end position="224"/>
    </location>
</feature>
<evidence type="ECO:0000313" key="7">
    <source>
        <dbReference type="EMBL" id="TXD42963.1"/>
    </source>
</evidence>
<reference evidence="7 8" key="1">
    <citation type="submission" date="2019-08" db="EMBL/GenBank/DDBJ databases">
        <title>Bradymonadales sp. TMQ2.</title>
        <authorList>
            <person name="Liang Q."/>
        </authorList>
    </citation>
    <scope>NUCLEOTIDE SEQUENCE [LARGE SCALE GENOMIC DNA]</scope>
    <source>
        <strain evidence="7 8">TMQ2</strain>
    </source>
</reference>
<dbReference type="InterPro" id="IPR052522">
    <property type="entry name" value="ABC-2_transport_permease"/>
</dbReference>
<dbReference type="InterPro" id="IPR047817">
    <property type="entry name" value="ABC2_TM_bact-type"/>
</dbReference>
<organism evidence="7 8">
    <name type="scientific">Lujinxingia vulgaris</name>
    <dbReference type="NCBI Taxonomy" id="2600176"/>
    <lineage>
        <taxon>Bacteria</taxon>
        <taxon>Deltaproteobacteria</taxon>
        <taxon>Bradymonadales</taxon>
        <taxon>Lujinxingiaceae</taxon>
        <taxon>Lujinxingia</taxon>
    </lineage>
</organism>
<dbReference type="NCBIfam" id="NF011648">
    <property type="entry name" value="PRK15066.1"/>
    <property type="match status" value="1"/>
</dbReference>
<dbReference type="GO" id="GO:0140359">
    <property type="term" value="F:ABC-type transporter activity"/>
    <property type="evidence" value="ECO:0007669"/>
    <property type="project" value="InterPro"/>
</dbReference>
<feature type="transmembrane region" description="Helical" evidence="5">
    <location>
        <begin position="170"/>
        <end position="196"/>
    </location>
</feature>
<keyword evidence="5" id="KW-0813">Transport</keyword>
<evidence type="ECO:0000259" key="6">
    <source>
        <dbReference type="PROSITE" id="PS51012"/>
    </source>
</evidence>
<evidence type="ECO:0000256" key="4">
    <source>
        <dbReference type="ARBA" id="ARBA00023136"/>
    </source>
</evidence>
<dbReference type="Pfam" id="PF01061">
    <property type="entry name" value="ABC2_membrane"/>
    <property type="match status" value="1"/>
</dbReference>
<evidence type="ECO:0000313" key="8">
    <source>
        <dbReference type="Proteomes" id="UP000321046"/>
    </source>
</evidence>
<feature type="domain" description="ABC transmembrane type-2" evidence="6">
    <location>
        <begin position="55"/>
        <end position="284"/>
    </location>
</feature>
<evidence type="ECO:0000256" key="5">
    <source>
        <dbReference type="RuleBase" id="RU361157"/>
    </source>
</evidence>
<dbReference type="PANTHER" id="PTHR43332">
    <property type="entry name" value="INNER MEMBRANE TRANSPORT PERMEASE YADH-RELATED"/>
    <property type="match status" value="1"/>
</dbReference>
<dbReference type="InterPro" id="IPR013525">
    <property type="entry name" value="ABC2_TM"/>
</dbReference>
<gene>
    <name evidence="7" type="ORF">FRC96_02100</name>
</gene>
<evidence type="ECO:0000256" key="1">
    <source>
        <dbReference type="ARBA" id="ARBA00004141"/>
    </source>
</evidence>
<keyword evidence="3 5" id="KW-1133">Transmembrane helix</keyword>
<dbReference type="Proteomes" id="UP000321046">
    <property type="component" value="Unassembled WGS sequence"/>
</dbReference>
<dbReference type="EMBL" id="VOSL01000011">
    <property type="protein sequence ID" value="TXD42963.1"/>
    <property type="molecule type" value="Genomic_DNA"/>
</dbReference>
<comment type="caution">
    <text evidence="7">The sequence shown here is derived from an EMBL/GenBank/DDBJ whole genome shotgun (WGS) entry which is preliminary data.</text>
</comment>
<dbReference type="InterPro" id="IPR000412">
    <property type="entry name" value="ABC_2_transport"/>
</dbReference>
<accession>A0A5C6XF05</accession>
<feature type="transmembrane region" description="Helical" evidence="5">
    <location>
        <begin position="139"/>
        <end position="164"/>
    </location>
</feature>
<evidence type="ECO:0000256" key="3">
    <source>
        <dbReference type="ARBA" id="ARBA00022989"/>
    </source>
</evidence>
<proteinExistence type="inferred from homology"/>
<feature type="transmembrane region" description="Helical" evidence="5">
    <location>
        <begin position="259"/>
        <end position="281"/>
    </location>
</feature>
<dbReference type="PANTHER" id="PTHR43332:SF1">
    <property type="entry name" value="TRANSPORT PERMEASE PROTEIN"/>
    <property type="match status" value="1"/>
</dbReference>